<dbReference type="PANTHER" id="PTHR37166">
    <property type="entry name" value="PROTEIN FLAG"/>
    <property type="match status" value="1"/>
</dbReference>
<name>A0A1G6NKI7_9GAMM</name>
<dbReference type="Pfam" id="PF03646">
    <property type="entry name" value="FlaG"/>
    <property type="match status" value="1"/>
</dbReference>
<dbReference type="EMBL" id="FMZQ01000005">
    <property type="protein sequence ID" value="SDC67675.1"/>
    <property type="molecule type" value="Genomic_DNA"/>
</dbReference>
<accession>A0A1G6NKI7</accession>
<dbReference type="InterPro" id="IPR005186">
    <property type="entry name" value="FlaG"/>
</dbReference>
<keyword evidence="2" id="KW-0282">Flagellum</keyword>
<keyword evidence="2" id="KW-0969">Cilium</keyword>
<organism evidence="2 3">
    <name type="scientific">Ectopseudomonas chengduensis</name>
    <dbReference type="NCBI Taxonomy" id="489632"/>
    <lineage>
        <taxon>Bacteria</taxon>
        <taxon>Pseudomonadati</taxon>
        <taxon>Pseudomonadota</taxon>
        <taxon>Gammaproteobacteria</taxon>
        <taxon>Pseudomonadales</taxon>
        <taxon>Pseudomonadaceae</taxon>
        <taxon>Ectopseudomonas</taxon>
    </lineage>
</organism>
<dbReference type="RefSeq" id="WP_082469402.1">
    <property type="nucleotide sequence ID" value="NZ_FMZQ01000005.1"/>
</dbReference>
<reference evidence="3" key="1">
    <citation type="submission" date="2016-10" db="EMBL/GenBank/DDBJ databases">
        <authorList>
            <person name="Varghese N."/>
            <person name="Submissions S."/>
        </authorList>
    </citation>
    <scope>NUCLEOTIDE SEQUENCE [LARGE SCALE GENOMIC DNA]</scope>
    <source>
        <strain evidence="3">DSM 26382</strain>
    </source>
</reference>
<dbReference type="Gene3D" id="3.30.160.170">
    <property type="entry name" value="FlaG-like"/>
    <property type="match status" value="1"/>
</dbReference>
<keyword evidence="2" id="KW-0966">Cell projection</keyword>
<sequence>MTISSVTPISTVVPTQRQAGVGRESPVGQPPVQVEDSSASSEQSAEMPRDQLESVVANMQNAMQSIRRDINFQLDDSTGRVVVKVVDGSSGEVVRQIPSEEALELAARLEDMRSLLFREEA</sequence>
<dbReference type="InterPro" id="IPR035924">
    <property type="entry name" value="FlaG-like_sf"/>
</dbReference>
<feature type="region of interest" description="Disordered" evidence="1">
    <location>
        <begin position="1"/>
        <end position="49"/>
    </location>
</feature>
<gene>
    <name evidence="2" type="ORF">SAMN05216576_105143</name>
</gene>
<feature type="compositionally biased region" description="Low complexity" evidence="1">
    <location>
        <begin position="32"/>
        <end position="45"/>
    </location>
</feature>
<dbReference type="Proteomes" id="UP000199467">
    <property type="component" value="Unassembled WGS sequence"/>
</dbReference>
<evidence type="ECO:0000313" key="3">
    <source>
        <dbReference type="Proteomes" id="UP000199467"/>
    </source>
</evidence>
<feature type="compositionally biased region" description="Polar residues" evidence="1">
    <location>
        <begin position="1"/>
        <end position="18"/>
    </location>
</feature>
<dbReference type="SUPFAM" id="SSF160214">
    <property type="entry name" value="FlaG-like"/>
    <property type="match status" value="1"/>
</dbReference>
<dbReference type="PANTHER" id="PTHR37166:SF1">
    <property type="entry name" value="PROTEIN FLAG"/>
    <property type="match status" value="1"/>
</dbReference>
<keyword evidence="3" id="KW-1185">Reference proteome</keyword>
<evidence type="ECO:0000313" key="2">
    <source>
        <dbReference type="EMBL" id="SDC67675.1"/>
    </source>
</evidence>
<protein>
    <submittedName>
        <fullName evidence="2">Flagellar protein FlaG</fullName>
    </submittedName>
</protein>
<dbReference type="AlphaFoldDB" id="A0A1G6NKI7"/>
<proteinExistence type="predicted"/>
<dbReference type="GeneID" id="83642416"/>
<evidence type="ECO:0000256" key="1">
    <source>
        <dbReference type="SAM" id="MobiDB-lite"/>
    </source>
</evidence>